<keyword evidence="3" id="KW-1185">Reference proteome</keyword>
<proteinExistence type="predicted"/>
<dbReference type="Proteomes" id="UP000030764">
    <property type="component" value="Unassembled WGS sequence"/>
</dbReference>
<evidence type="ECO:0000313" key="2">
    <source>
        <dbReference type="EMBL" id="KFD68967.1"/>
    </source>
</evidence>
<dbReference type="EMBL" id="KL367499">
    <property type="protein sequence ID" value="KFD68967.1"/>
    <property type="molecule type" value="Genomic_DNA"/>
</dbReference>
<accession>A0A085M5K2</accession>
<sequence>MEIVKICLDVNLGTDVWKRSFTGMRPLSSSFMPTFSKPRFVVYGLLPTDTSSTSHSSSSRLLESLTPSTVTLIVSLPFVADVTLVFNLNLNPCLVKIRSKFFDTSMSIPWPPT</sequence>
<dbReference type="EMBL" id="KL363227">
    <property type="protein sequence ID" value="KFD52498.1"/>
    <property type="molecule type" value="Genomic_DNA"/>
</dbReference>
<evidence type="ECO:0000313" key="1">
    <source>
        <dbReference type="EMBL" id="KFD52498.1"/>
    </source>
</evidence>
<gene>
    <name evidence="1" type="ORF">M513_06695</name>
    <name evidence="2" type="ORF">M514_06695</name>
</gene>
<protein>
    <submittedName>
        <fullName evidence="1">Uncharacterized protein</fullName>
    </submittedName>
</protein>
<evidence type="ECO:0000313" key="3">
    <source>
        <dbReference type="Proteomes" id="UP000030764"/>
    </source>
</evidence>
<name>A0A085M5K2_9BILA</name>
<dbReference type="Proteomes" id="UP000030758">
    <property type="component" value="Unassembled WGS sequence"/>
</dbReference>
<organism evidence="1 3">
    <name type="scientific">Trichuris suis</name>
    <name type="common">pig whipworm</name>
    <dbReference type="NCBI Taxonomy" id="68888"/>
    <lineage>
        <taxon>Eukaryota</taxon>
        <taxon>Metazoa</taxon>
        <taxon>Ecdysozoa</taxon>
        <taxon>Nematoda</taxon>
        <taxon>Enoplea</taxon>
        <taxon>Dorylaimia</taxon>
        <taxon>Trichinellida</taxon>
        <taxon>Trichuridae</taxon>
        <taxon>Trichuris</taxon>
    </lineage>
</organism>
<dbReference type="AlphaFoldDB" id="A0A085M5K2"/>
<reference evidence="1 3" key="1">
    <citation type="journal article" date="2014" name="Nat. Genet.">
        <title>Genome and transcriptome of the porcine whipworm Trichuris suis.</title>
        <authorList>
            <person name="Jex A.R."/>
            <person name="Nejsum P."/>
            <person name="Schwarz E.M."/>
            <person name="Hu L."/>
            <person name="Young N.D."/>
            <person name="Hall R.S."/>
            <person name="Korhonen P.K."/>
            <person name="Liao S."/>
            <person name="Thamsborg S."/>
            <person name="Xia J."/>
            <person name="Xu P."/>
            <person name="Wang S."/>
            <person name="Scheerlinck J.P."/>
            <person name="Hofmann A."/>
            <person name="Sternberg P.W."/>
            <person name="Wang J."/>
            <person name="Gasser R.B."/>
        </authorList>
    </citation>
    <scope>NUCLEOTIDE SEQUENCE [LARGE SCALE GENOMIC DNA]</scope>
    <source>
        <strain evidence="2">DCEP-RM93F</strain>
        <strain evidence="1">DCEP-RM93M</strain>
    </source>
</reference>